<keyword evidence="7" id="KW-0012">Acyltransferase</keyword>
<dbReference type="NCBIfam" id="TIGR00546">
    <property type="entry name" value="lnt"/>
    <property type="match status" value="1"/>
</dbReference>
<dbReference type="EMBL" id="BART01019823">
    <property type="protein sequence ID" value="GAG96673.1"/>
    <property type="molecule type" value="Genomic_DNA"/>
</dbReference>
<dbReference type="Gene3D" id="3.60.110.10">
    <property type="entry name" value="Carbon-nitrogen hydrolase"/>
    <property type="match status" value="1"/>
</dbReference>
<evidence type="ECO:0000256" key="7">
    <source>
        <dbReference type="ARBA" id="ARBA00023315"/>
    </source>
</evidence>
<protein>
    <recommendedName>
        <fullName evidence="8">CN hydrolase domain-containing protein</fullName>
    </recommendedName>
</protein>
<dbReference type="SUPFAM" id="SSF56317">
    <property type="entry name" value="Carbon-nitrogen hydrolase"/>
    <property type="match status" value="1"/>
</dbReference>
<keyword evidence="4" id="KW-0812">Transmembrane</keyword>
<dbReference type="PROSITE" id="PS50263">
    <property type="entry name" value="CN_HYDROLASE"/>
    <property type="match status" value="1"/>
</dbReference>
<dbReference type="GO" id="GO:0042158">
    <property type="term" value="P:lipoprotein biosynthetic process"/>
    <property type="evidence" value="ECO:0007669"/>
    <property type="project" value="InterPro"/>
</dbReference>
<proteinExistence type="predicted"/>
<dbReference type="CDD" id="cd07571">
    <property type="entry name" value="ALP_N-acyl_transferase"/>
    <property type="match status" value="1"/>
</dbReference>
<evidence type="ECO:0000256" key="6">
    <source>
        <dbReference type="ARBA" id="ARBA00023136"/>
    </source>
</evidence>
<evidence type="ECO:0000313" key="9">
    <source>
        <dbReference type="EMBL" id="GAG96673.1"/>
    </source>
</evidence>
<dbReference type="InterPro" id="IPR036526">
    <property type="entry name" value="C-N_Hydrolase_sf"/>
</dbReference>
<keyword evidence="2" id="KW-1003">Cell membrane</keyword>
<organism evidence="9">
    <name type="scientific">marine sediment metagenome</name>
    <dbReference type="NCBI Taxonomy" id="412755"/>
    <lineage>
        <taxon>unclassified sequences</taxon>
        <taxon>metagenomes</taxon>
        <taxon>ecological metagenomes</taxon>
    </lineage>
</organism>
<dbReference type="Pfam" id="PF00795">
    <property type="entry name" value="CN_hydrolase"/>
    <property type="match status" value="1"/>
</dbReference>
<dbReference type="PANTHER" id="PTHR38686">
    <property type="entry name" value="APOLIPOPROTEIN N-ACYLTRANSFERASE"/>
    <property type="match status" value="1"/>
</dbReference>
<evidence type="ECO:0000256" key="4">
    <source>
        <dbReference type="ARBA" id="ARBA00022692"/>
    </source>
</evidence>
<dbReference type="PANTHER" id="PTHR38686:SF1">
    <property type="entry name" value="APOLIPOPROTEIN N-ACYLTRANSFERASE"/>
    <property type="match status" value="1"/>
</dbReference>
<dbReference type="InterPro" id="IPR003010">
    <property type="entry name" value="C-N_Hydrolase"/>
</dbReference>
<dbReference type="GO" id="GO:0016410">
    <property type="term" value="F:N-acyltransferase activity"/>
    <property type="evidence" value="ECO:0007669"/>
    <property type="project" value="InterPro"/>
</dbReference>
<evidence type="ECO:0000256" key="2">
    <source>
        <dbReference type="ARBA" id="ARBA00022475"/>
    </source>
</evidence>
<accession>X1CKC8</accession>
<gene>
    <name evidence="9" type="ORF">S01H4_36987</name>
</gene>
<evidence type="ECO:0000259" key="8">
    <source>
        <dbReference type="PROSITE" id="PS50263"/>
    </source>
</evidence>
<keyword evidence="6" id="KW-0472">Membrane</keyword>
<keyword evidence="5" id="KW-1133">Transmembrane helix</keyword>
<sequence>HRLAAIVGYGYFRLGVAGLPTEATAKVAIVQSSIDVIFALPTDEEREAHFLQYRDLTRSARQTWPDLDLVLWPESGFPSPDLISDSDEERSVEYFAAAIKSVWHEVTGFPVDFPEPVPMLVGCTTHDPAKQEMFNSALLISNAGQVQFRYFKNHRVMIGEYTPLADWFPVLQGLSPVGRGLTAGTEFGTFEIKGVRFAPTICFETTIPHLIRRQVNTLAEKGQEPDVLVNLTNDGWFFGTSCLDLHLACNVFRAVEMRKTNLVSANTGFSGQIDSIA</sequence>
<dbReference type="InterPro" id="IPR004563">
    <property type="entry name" value="Apolipo_AcylTrfase"/>
</dbReference>
<comment type="subcellular location">
    <subcellularLocation>
        <location evidence="1">Cell membrane</location>
        <topology evidence="1">Multi-pass membrane protein</topology>
    </subcellularLocation>
</comment>
<evidence type="ECO:0000256" key="1">
    <source>
        <dbReference type="ARBA" id="ARBA00004651"/>
    </source>
</evidence>
<evidence type="ECO:0000256" key="5">
    <source>
        <dbReference type="ARBA" id="ARBA00022989"/>
    </source>
</evidence>
<name>X1CKC8_9ZZZZ</name>
<evidence type="ECO:0000256" key="3">
    <source>
        <dbReference type="ARBA" id="ARBA00022679"/>
    </source>
</evidence>
<keyword evidence="3" id="KW-0808">Transferase</keyword>
<dbReference type="AlphaFoldDB" id="X1CKC8"/>
<reference evidence="9" key="1">
    <citation type="journal article" date="2014" name="Front. Microbiol.">
        <title>High frequency of phylogenetically diverse reductive dehalogenase-homologous genes in deep subseafloor sedimentary metagenomes.</title>
        <authorList>
            <person name="Kawai M."/>
            <person name="Futagami T."/>
            <person name="Toyoda A."/>
            <person name="Takaki Y."/>
            <person name="Nishi S."/>
            <person name="Hori S."/>
            <person name="Arai W."/>
            <person name="Tsubouchi T."/>
            <person name="Morono Y."/>
            <person name="Uchiyama I."/>
            <person name="Ito T."/>
            <person name="Fujiyama A."/>
            <person name="Inagaki F."/>
            <person name="Takami H."/>
        </authorList>
    </citation>
    <scope>NUCLEOTIDE SEQUENCE</scope>
    <source>
        <strain evidence="9">Expedition CK06-06</strain>
    </source>
</reference>
<dbReference type="GO" id="GO:0005886">
    <property type="term" value="C:plasma membrane"/>
    <property type="evidence" value="ECO:0007669"/>
    <property type="project" value="UniProtKB-SubCell"/>
</dbReference>
<feature type="domain" description="CN hydrolase" evidence="8">
    <location>
        <begin position="25"/>
        <end position="277"/>
    </location>
</feature>
<comment type="caution">
    <text evidence="9">The sequence shown here is derived from an EMBL/GenBank/DDBJ whole genome shotgun (WGS) entry which is preliminary data.</text>
</comment>
<feature type="non-terminal residue" evidence="9">
    <location>
        <position position="1"/>
    </location>
</feature>